<dbReference type="InterPro" id="IPR040216">
    <property type="entry name" value="CTLA4/CD28"/>
</dbReference>
<dbReference type="InterPro" id="IPR036179">
    <property type="entry name" value="Ig-like_dom_sf"/>
</dbReference>
<keyword evidence="12" id="KW-1015">Disulfide bond</keyword>
<keyword evidence="6 16" id="KW-0812">Transmembrane</keyword>
<evidence type="ECO:0000256" key="14">
    <source>
        <dbReference type="ARBA" id="ARBA00023319"/>
    </source>
</evidence>
<evidence type="ECO:0000256" key="9">
    <source>
        <dbReference type="ARBA" id="ARBA00022989"/>
    </source>
</evidence>
<sequence length="181" mass="20057">PACLRRRKPSSACTKAHFSLTQPAFIVAKQQEDAQIVCDYTNDGDATDLRIALLKQMGNESIKVCALSFTTNFEPVSRKVGQCRVDLGHERVNVTLPQLQTTDAGLYICTMERIFPPPYYPVQGKGTHLYVVDTEPCPDIHLYFWIIMSAFAGLLGYSILLTACIMRKVVSTIVLILCVGA</sequence>
<dbReference type="Ensembl" id="ENSVKKT00000020772.1">
    <property type="protein sequence ID" value="ENSVKKP00000020270.1"/>
    <property type="gene ID" value="ENSVKKG00000013663.1"/>
</dbReference>
<dbReference type="GO" id="GO:0045590">
    <property type="term" value="P:negative regulation of regulatory T cell differentiation"/>
    <property type="evidence" value="ECO:0007669"/>
    <property type="project" value="TreeGrafter"/>
</dbReference>
<feature type="domain" description="Immunoglobulin" evidence="17">
    <location>
        <begin position="23"/>
        <end position="132"/>
    </location>
</feature>
<accession>A0A8D2LCJ8</accession>
<evidence type="ECO:0000313" key="18">
    <source>
        <dbReference type="Ensembl" id="ENSVKKP00000020270.1"/>
    </source>
</evidence>
<reference evidence="18" key="2">
    <citation type="submission" date="2025-09" db="UniProtKB">
        <authorList>
            <consortium name="Ensembl"/>
        </authorList>
    </citation>
    <scope>IDENTIFICATION</scope>
</reference>
<proteinExistence type="predicted"/>
<evidence type="ECO:0000256" key="4">
    <source>
        <dbReference type="ARBA" id="ARBA00022475"/>
    </source>
</evidence>
<evidence type="ECO:0000256" key="10">
    <source>
        <dbReference type="ARBA" id="ARBA00023130"/>
    </source>
</evidence>
<evidence type="ECO:0000256" key="2">
    <source>
        <dbReference type="ARBA" id="ARBA00004251"/>
    </source>
</evidence>
<organism evidence="18 19">
    <name type="scientific">Varanus komodoensis</name>
    <name type="common">Komodo dragon</name>
    <dbReference type="NCBI Taxonomy" id="61221"/>
    <lineage>
        <taxon>Eukaryota</taxon>
        <taxon>Metazoa</taxon>
        <taxon>Chordata</taxon>
        <taxon>Craniata</taxon>
        <taxon>Vertebrata</taxon>
        <taxon>Euteleostomi</taxon>
        <taxon>Lepidosauria</taxon>
        <taxon>Squamata</taxon>
        <taxon>Bifurcata</taxon>
        <taxon>Unidentata</taxon>
        <taxon>Episquamata</taxon>
        <taxon>Toxicofera</taxon>
        <taxon>Anguimorpha</taxon>
        <taxon>Paleoanguimorpha</taxon>
        <taxon>Varanoidea</taxon>
        <taxon>Varanidae</taxon>
        <taxon>Varanus</taxon>
    </lineage>
</organism>
<dbReference type="PRINTS" id="PR01720">
    <property type="entry name" value="CTLANTIGEN4"/>
</dbReference>
<evidence type="ECO:0000256" key="16">
    <source>
        <dbReference type="SAM" id="Phobius"/>
    </source>
</evidence>
<evidence type="ECO:0000256" key="15">
    <source>
        <dbReference type="ARBA" id="ARBA00032097"/>
    </source>
</evidence>
<evidence type="ECO:0000256" key="13">
    <source>
        <dbReference type="ARBA" id="ARBA00023180"/>
    </source>
</evidence>
<dbReference type="Proteomes" id="UP000694545">
    <property type="component" value="Unplaced"/>
</dbReference>
<dbReference type="PANTHER" id="PTHR11494">
    <property type="entry name" value="CYTOTOXIC T-LYMPHOCYTE PROTEIN"/>
    <property type="match status" value="1"/>
</dbReference>
<dbReference type="GO" id="GO:0009897">
    <property type="term" value="C:external side of plasma membrane"/>
    <property type="evidence" value="ECO:0007669"/>
    <property type="project" value="TreeGrafter"/>
</dbReference>
<dbReference type="AlphaFoldDB" id="A0A8D2LCJ8"/>
<dbReference type="Pfam" id="PF07686">
    <property type="entry name" value="V-set"/>
    <property type="match status" value="1"/>
</dbReference>
<evidence type="ECO:0000256" key="7">
    <source>
        <dbReference type="ARBA" id="ARBA00022729"/>
    </source>
</evidence>
<evidence type="ECO:0000256" key="3">
    <source>
        <dbReference type="ARBA" id="ARBA00016331"/>
    </source>
</evidence>
<dbReference type="GO" id="GO:0002250">
    <property type="term" value="P:adaptive immune response"/>
    <property type="evidence" value="ECO:0007669"/>
    <property type="project" value="UniProtKB-KW"/>
</dbReference>
<keyword evidence="8" id="KW-0391">Immunity</keyword>
<evidence type="ECO:0000256" key="12">
    <source>
        <dbReference type="ARBA" id="ARBA00023157"/>
    </source>
</evidence>
<dbReference type="InterPro" id="IPR013783">
    <property type="entry name" value="Ig-like_fold"/>
</dbReference>
<dbReference type="InterPro" id="IPR003599">
    <property type="entry name" value="Ig_sub"/>
</dbReference>
<dbReference type="InterPro" id="IPR013106">
    <property type="entry name" value="Ig_V-set"/>
</dbReference>
<comment type="subcellular location">
    <subcellularLocation>
        <location evidence="2">Cell membrane</location>
        <topology evidence="2">Single-pass type I membrane protein</topology>
    </subcellularLocation>
</comment>
<evidence type="ECO:0000256" key="6">
    <source>
        <dbReference type="ARBA" id="ARBA00022692"/>
    </source>
</evidence>
<dbReference type="InterPro" id="IPR008096">
    <property type="entry name" value="CTLA4"/>
</dbReference>
<evidence type="ECO:0000256" key="1">
    <source>
        <dbReference type="ARBA" id="ARBA00002230"/>
    </source>
</evidence>
<dbReference type="Gene3D" id="2.60.40.10">
    <property type="entry name" value="Immunoglobulins"/>
    <property type="match status" value="1"/>
</dbReference>
<keyword evidence="5" id="KW-0597">Phosphoprotein</keyword>
<evidence type="ECO:0000256" key="5">
    <source>
        <dbReference type="ARBA" id="ARBA00022553"/>
    </source>
</evidence>
<keyword evidence="9 16" id="KW-1133">Transmembrane helix</keyword>
<name>A0A8D2LCJ8_VARKO</name>
<reference evidence="18" key="1">
    <citation type="submission" date="2025-08" db="UniProtKB">
        <authorList>
            <consortium name="Ensembl"/>
        </authorList>
    </citation>
    <scope>IDENTIFICATION</scope>
</reference>
<keyword evidence="11 16" id="KW-0472">Membrane</keyword>
<dbReference type="SUPFAM" id="SSF48726">
    <property type="entry name" value="Immunoglobulin"/>
    <property type="match status" value="1"/>
</dbReference>
<feature type="transmembrane region" description="Helical" evidence="16">
    <location>
        <begin position="142"/>
        <end position="166"/>
    </location>
</feature>
<keyword evidence="4" id="KW-1003">Cell membrane</keyword>
<dbReference type="OMA" id="ICTMERI"/>
<dbReference type="GO" id="GO:0050853">
    <property type="term" value="P:B cell receptor signaling pathway"/>
    <property type="evidence" value="ECO:0007669"/>
    <property type="project" value="TreeGrafter"/>
</dbReference>
<keyword evidence="7" id="KW-0732">Signal</keyword>
<evidence type="ECO:0000256" key="11">
    <source>
        <dbReference type="ARBA" id="ARBA00023136"/>
    </source>
</evidence>
<evidence type="ECO:0000313" key="19">
    <source>
        <dbReference type="Proteomes" id="UP000694545"/>
    </source>
</evidence>
<keyword evidence="19" id="KW-1185">Reference proteome</keyword>
<dbReference type="SMART" id="SM00409">
    <property type="entry name" value="IG"/>
    <property type="match status" value="1"/>
</dbReference>
<comment type="function">
    <text evidence="1">Inhibitory receptor acting as a major negative regulator of T-cell responses. The affinity of CTLA4 for its natural B7 family ligands, CD80 and CD86, is considerably stronger than the affinity of their cognate stimulatory coreceptor CD28.</text>
</comment>
<keyword evidence="13" id="KW-0325">Glycoprotein</keyword>
<evidence type="ECO:0000259" key="17">
    <source>
        <dbReference type="SMART" id="SM00409"/>
    </source>
</evidence>
<keyword evidence="14" id="KW-0393">Immunoglobulin domain</keyword>
<protein>
    <recommendedName>
        <fullName evidence="3">Cytotoxic T-lymphocyte protein 4</fullName>
    </recommendedName>
    <alternativeName>
        <fullName evidence="15">Cytotoxic T-lymphocyte-associated antigen 4</fullName>
    </alternativeName>
</protein>
<dbReference type="PANTHER" id="PTHR11494:SF8">
    <property type="entry name" value="CYTOTOXIC T-LYMPHOCYTE PROTEIN 4"/>
    <property type="match status" value="1"/>
</dbReference>
<evidence type="ECO:0000256" key="8">
    <source>
        <dbReference type="ARBA" id="ARBA00022859"/>
    </source>
</evidence>
<dbReference type="GO" id="GO:0050852">
    <property type="term" value="P:T cell receptor signaling pathway"/>
    <property type="evidence" value="ECO:0007669"/>
    <property type="project" value="TreeGrafter"/>
</dbReference>
<keyword evidence="10" id="KW-1064">Adaptive immunity</keyword>
<dbReference type="GO" id="GO:0042129">
    <property type="term" value="P:regulation of T cell proliferation"/>
    <property type="evidence" value="ECO:0007669"/>
    <property type="project" value="InterPro"/>
</dbReference>